<gene>
    <name evidence="2" type="ORF">EP57_04675</name>
    <name evidence="3" type="ORF">HB811_07865</name>
    <name evidence="6" type="ORF">HBP98_05120</name>
    <name evidence="4" type="ORF">HCA52_09130</name>
    <name evidence="5" type="ORF">HCA55_05215</name>
</gene>
<dbReference type="InterPro" id="IPR006938">
    <property type="entry name" value="DUF624"/>
</dbReference>
<evidence type="ECO:0000313" key="9">
    <source>
        <dbReference type="Proteomes" id="UP000543379"/>
    </source>
</evidence>
<dbReference type="EMBL" id="JNFA01000011">
    <property type="protein sequence ID" value="KGL42757.1"/>
    <property type="molecule type" value="Genomic_DNA"/>
</dbReference>
<dbReference type="GeneID" id="58716700"/>
<feature type="transmembrane region" description="Helical" evidence="1">
    <location>
        <begin position="112"/>
        <end position="136"/>
    </location>
</feature>
<accession>A0A099WCK6</accession>
<evidence type="ECO:0000313" key="10">
    <source>
        <dbReference type="Proteomes" id="UP000546244"/>
    </source>
</evidence>
<name>A0A099WCK6_9LIST</name>
<dbReference type="RefSeq" id="WP_036084615.1">
    <property type="nucleotide sequence ID" value="NZ_CBCSHQ010000001.1"/>
</dbReference>
<dbReference type="Proteomes" id="UP000539064">
    <property type="component" value="Unassembled WGS sequence"/>
</dbReference>
<evidence type="ECO:0000313" key="3">
    <source>
        <dbReference type="EMBL" id="MBC1316685.1"/>
    </source>
</evidence>
<dbReference type="AlphaFoldDB" id="A0A099WCK6"/>
<evidence type="ECO:0000313" key="5">
    <source>
        <dbReference type="EMBL" id="MBC1796115.1"/>
    </source>
</evidence>
<dbReference type="EMBL" id="JAARVG010000007">
    <property type="protein sequence ID" value="MBC1793576.1"/>
    <property type="molecule type" value="Genomic_DNA"/>
</dbReference>
<dbReference type="Proteomes" id="UP000548082">
    <property type="component" value="Unassembled WGS sequence"/>
</dbReference>
<evidence type="ECO:0000313" key="6">
    <source>
        <dbReference type="EMBL" id="MBC2371387.1"/>
    </source>
</evidence>
<reference evidence="2 7" key="1">
    <citation type="submission" date="2014-05" db="EMBL/GenBank/DDBJ databases">
        <title>Novel Listeriaceae from food processing environments.</title>
        <authorList>
            <person name="den Bakker H.C."/>
        </authorList>
    </citation>
    <scope>NUCLEOTIDE SEQUENCE [LARGE SCALE GENOMIC DNA]</scope>
    <source>
        <strain evidence="2 7">FSL A5-0281</strain>
    </source>
</reference>
<dbReference type="EMBL" id="JAAROV010000002">
    <property type="protein sequence ID" value="MBC1316685.1"/>
    <property type="molecule type" value="Genomic_DNA"/>
</dbReference>
<evidence type="ECO:0000313" key="2">
    <source>
        <dbReference type="EMBL" id="KGL42757.1"/>
    </source>
</evidence>
<dbReference type="Proteomes" id="UP000029844">
    <property type="component" value="Unassembled WGS sequence"/>
</dbReference>
<keyword evidence="1" id="KW-0812">Transmembrane</keyword>
<keyword evidence="1" id="KW-0472">Membrane</keyword>
<keyword evidence="1" id="KW-1133">Transmembrane helix</keyword>
<evidence type="ECO:0000313" key="8">
    <source>
        <dbReference type="Proteomes" id="UP000539064"/>
    </source>
</evidence>
<comment type="caution">
    <text evidence="2">The sequence shown here is derived from an EMBL/GenBank/DDBJ whole genome shotgun (WGS) entry which is preliminary data.</text>
</comment>
<dbReference type="Pfam" id="PF04854">
    <property type="entry name" value="DUF624"/>
    <property type="match status" value="1"/>
</dbReference>
<feature type="transmembrane region" description="Helical" evidence="1">
    <location>
        <begin position="178"/>
        <end position="196"/>
    </location>
</feature>
<dbReference type="eggNOG" id="COG5578">
    <property type="taxonomic scope" value="Bacteria"/>
</dbReference>
<feature type="transmembrane region" description="Helical" evidence="1">
    <location>
        <begin position="148"/>
        <end position="172"/>
    </location>
</feature>
<sequence>MNKVEKIDKFFVASQWLIRFVWANLVWMFLIIIGLGIFGFMPATAALFAVTRKWSQKDIDIAIWPTAWKAYKKAFLETNIAGLCFAGILGFLYVDLRIVFATMNGLVSSLLYFFLFFLFAMTLLALVNYFSVYAHFIYPLRGYLMQSFLLAFTSWKTSLLLIAGFGVAVYLIAQVPALVLFISGVLPAYWVMKVNLIRFQKMQAKMTAQSAESVA</sequence>
<evidence type="ECO:0000256" key="1">
    <source>
        <dbReference type="SAM" id="Phobius"/>
    </source>
</evidence>
<feature type="transmembrane region" description="Helical" evidence="1">
    <location>
        <begin position="80"/>
        <end position="100"/>
    </location>
</feature>
<evidence type="ECO:0000313" key="11">
    <source>
        <dbReference type="Proteomes" id="UP000548082"/>
    </source>
</evidence>
<evidence type="ECO:0000313" key="4">
    <source>
        <dbReference type="EMBL" id="MBC1793576.1"/>
    </source>
</evidence>
<protein>
    <submittedName>
        <fullName evidence="2">Membrane protein</fullName>
    </submittedName>
    <submittedName>
        <fullName evidence="3">YesL family protein</fullName>
    </submittedName>
</protein>
<evidence type="ECO:0000313" key="7">
    <source>
        <dbReference type="Proteomes" id="UP000029844"/>
    </source>
</evidence>
<dbReference type="Proteomes" id="UP000543379">
    <property type="component" value="Unassembled WGS sequence"/>
</dbReference>
<reference evidence="8 9" key="2">
    <citation type="submission" date="2020-03" db="EMBL/GenBank/DDBJ databases">
        <title>Soil Listeria distribution.</title>
        <authorList>
            <person name="Liao J."/>
            <person name="Wiedmann M."/>
        </authorList>
    </citation>
    <scope>NUCLEOTIDE SEQUENCE [LARGE SCALE GENOMIC DNA]</scope>
    <source>
        <strain evidence="4 8">FSL L7-0978</strain>
        <strain evidence="5 11">FSL L7-0990</strain>
        <strain evidence="3 9">FSL L7-1816</strain>
        <strain evidence="6 10">FSL L7-1850</strain>
    </source>
</reference>
<dbReference type="STRING" id="1552123.EP57_04675"/>
<dbReference type="EMBL" id="JAARVD010000002">
    <property type="protein sequence ID" value="MBC1796115.1"/>
    <property type="molecule type" value="Genomic_DNA"/>
</dbReference>
<keyword evidence="7" id="KW-1185">Reference proteome</keyword>
<dbReference type="EMBL" id="JAARMV010000001">
    <property type="protein sequence ID" value="MBC2371387.1"/>
    <property type="molecule type" value="Genomic_DNA"/>
</dbReference>
<organism evidence="2 7">
    <name type="scientific">Listeria booriae</name>
    <dbReference type="NCBI Taxonomy" id="1552123"/>
    <lineage>
        <taxon>Bacteria</taxon>
        <taxon>Bacillati</taxon>
        <taxon>Bacillota</taxon>
        <taxon>Bacilli</taxon>
        <taxon>Bacillales</taxon>
        <taxon>Listeriaceae</taxon>
        <taxon>Listeria</taxon>
    </lineage>
</organism>
<dbReference type="Proteomes" id="UP000546244">
    <property type="component" value="Unassembled WGS sequence"/>
</dbReference>
<dbReference type="OrthoDB" id="2182676at2"/>
<proteinExistence type="predicted"/>
<feature type="transmembrane region" description="Helical" evidence="1">
    <location>
        <begin position="20"/>
        <end position="50"/>
    </location>
</feature>